<dbReference type="PROSITE" id="PS51257">
    <property type="entry name" value="PROKAR_LIPOPROTEIN"/>
    <property type="match status" value="1"/>
</dbReference>
<keyword evidence="2" id="KW-1185">Reference proteome</keyword>
<dbReference type="VEuPathDB" id="FungiDB:LEMA_uP042300.1"/>
<evidence type="ECO:0000313" key="2">
    <source>
        <dbReference type="Proteomes" id="UP000002668"/>
    </source>
</evidence>
<proteinExistence type="predicted"/>
<dbReference type="HOGENOM" id="CLU_3279630_0_0_1"/>
<dbReference type="AlphaFoldDB" id="E4ZNW0"/>
<dbReference type="EMBL" id="FP929105">
    <property type="protein sequence ID" value="CBX93329.1"/>
    <property type="molecule type" value="Genomic_DNA"/>
</dbReference>
<dbReference type="InParanoid" id="E4ZNW0"/>
<organism evidence="2">
    <name type="scientific">Leptosphaeria maculans (strain JN3 / isolate v23.1.3 / race Av1-4-5-6-7-8)</name>
    <name type="common">Blackleg fungus</name>
    <name type="synonym">Phoma lingam</name>
    <dbReference type="NCBI Taxonomy" id="985895"/>
    <lineage>
        <taxon>Eukaryota</taxon>
        <taxon>Fungi</taxon>
        <taxon>Dikarya</taxon>
        <taxon>Ascomycota</taxon>
        <taxon>Pezizomycotina</taxon>
        <taxon>Dothideomycetes</taxon>
        <taxon>Pleosporomycetidae</taxon>
        <taxon>Pleosporales</taxon>
        <taxon>Pleosporineae</taxon>
        <taxon>Leptosphaeriaceae</taxon>
        <taxon>Plenodomus</taxon>
        <taxon>Plenodomus lingam/Leptosphaeria maculans species complex</taxon>
    </lineage>
</organism>
<name>E4ZNW0_LEPMJ</name>
<dbReference type="Proteomes" id="UP000002668">
    <property type="component" value="Genome"/>
</dbReference>
<protein>
    <submittedName>
        <fullName evidence="1">Predicted protein</fullName>
    </submittedName>
</protein>
<accession>E4ZNW0</accession>
<reference evidence="2" key="1">
    <citation type="journal article" date="2011" name="Nat. Commun.">
        <title>Effector diversification within compartments of the Leptosphaeria maculans genome affected by Repeat-Induced Point mutations.</title>
        <authorList>
            <person name="Rouxel T."/>
            <person name="Grandaubert J."/>
            <person name="Hane J.K."/>
            <person name="Hoede C."/>
            <person name="van de Wouw A.P."/>
            <person name="Couloux A."/>
            <person name="Dominguez V."/>
            <person name="Anthouard V."/>
            <person name="Bally P."/>
            <person name="Bourras S."/>
            <person name="Cozijnsen A.J."/>
            <person name="Ciuffetti L.M."/>
            <person name="Degrave A."/>
            <person name="Dilmaghani A."/>
            <person name="Duret L."/>
            <person name="Fudal I."/>
            <person name="Goodwin S.B."/>
            <person name="Gout L."/>
            <person name="Glaser N."/>
            <person name="Linglin J."/>
            <person name="Kema G.H.J."/>
            <person name="Lapalu N."/>
            <person name="Lawrence C.B."/>
            <person name="May K."/>
            <person name="Meyer M."/>
            <person name="Ollivier B."/>
            <person name="Poulain J."/>
            <person name="Schoch C.L."/>
            <person name="Simon A."/>
            <person name="Spatafora J.W."/>
            <person name="Stachowiak A."/>
            <person name="Turgeon B.G."/>
            <person name="Tyler B.M."/>
            <person name="Vincent D."/>
            <person name="Weissenbach J."/>
            <person name="Amselem J."/>
            <person name="Quesneville H."/>
            <person name="Oliver R.P."/>
            <person name="Wincker P."/>
            <person name="Balesdent M.-H."/>
            <person name="Howlett B.J."/>
        </authorList>
    </citation>
    <scope>NUCLEOTIDE SEQUENCE [LARGE SCALE GENOMIC DNA]</scope>
    <source>
        <strain evidence="2">JN3 / isolate v23.1.3 / race Av1-4-5-6-7-8</strain>
    </source>
</reference>
<gene>
    <name evidence="1" type="ORF">LEMA_uP042300.1</name>
</gene>
<sequence>MEHAQSRDKPLLDPSLLLLLLLSSAQSCWIVLQHRVANSIA</sequence>
<evidence type="ECO:0000313" key="1">
    <source>
        <dbReference type="EMBL" id="CBX93329.1"/>
    </source>
</evidence>